<dbReference type="PANTHER" id="PTHR22847:SF637">
    <property type="entry name" value="WD REPEAT DOMAIN 5B"/>
    <property type="match status" value="1"/>
</dbReference>
<sequence>MLSKLSLTKACSQYQLECRLTGHQDVILCLAISNSGKLLASGGFDSLRMWDLQGQIQLAKPSQMRNPRDPVTCAVWLMGKNNVQEMLCCGTGLGYLIIWKQRPNTTMEFDEILSRRIGSGQEIMHITCDTHDISGGTCFITGTRDKRVQVWSLDSRHQFSNVFSIELSTTVPRASFFHGTDIIICGMYDGEILRGKDGLILGTYTAGMMIGSAAMDPTHSFIVIDNIDGACIHMYNTKPEKAYPKQVALAERAGNVVGGGENGVVFVFNKNSGERVQTLRHAPAGHVQTIMTHDGADYHLIVAASSSSENHAKISVWKKRCTTPGEELKPTERQTMISLMWSILQTTSHLLTTAIVVLFAFQMMVNPAVLHSDSRSGSDAVPGARVGL</sequence>
<dbReference type="Gene3D" id="2.130.10.10">
    <property type="entry name" value="YVTN repeat-like/Quinoprotein amine dehydrogenase"/>
    <property type="match status" value="1"/>
</dbReference>
<dbReference type="Pfam" id="PF00400">
    <property type="entry name" value="WD40"/>
    <property type="match status" value="1"/>
</dbReference>
<evidence type="ECO:0000256" key="1">
    <source>
        <dbReference type="ARBA" id="ARBA00022574"/>
    </source>
</evidence>
<reference evidence="4" key="2">
    <citation type="submission" date="2015-01" db="EMBL/GenBank/DDBJ databases">
        <title>Evolutionary Origins and Diversification of the Mycorrhizal Mutualists.</title>
        <authorList>
            <consortium name="DOE Joint Genome Institute"/>
            <consortium name="Mycorrhizal Genomics Consortium"/>
            <person name="Kohler A."/>
            <person name="Kuo A."/>
            <person name="Nagy L.G."/>
            <person name="Floudas D."/>
            <person name="Copeland A."/>
            <person name="Barry K.W."/>
            <person name="Cichocki N."/>
            <person name="Veneault-Fourrey C."/>
            <person name="LaButti K."/>
            <person name="Lindquist E.A."/>
            <person name="Lipzen A."/>
            <person name="Lundell T."/>
            <person name="Morin E."/>
            <person name="Murat C."/>
            <person name="Riley R."/>
            <person name="Ohm R."/>
            <person name="Sun H."/>
            <person name="Tunlid A."/>
            <person name="Henrissat B."/>
            <person name="Grigoriev I.V."/>
            <person name="Hibbett D.S."/>
            <person name="Martin F."/>
        </authorList>
    </citation>
    <scope>NUCLEOTIDE SEQUENCE [LARGE SCALE GENOMIC DNA]</scope>
    <source>
        <strain evidence="4">ATCC 200175</strain>
    </source>
</reference>
<evidence type="ECO:0000313" key="3">
    <source>
        <dbReference type="EMBL" id="KIJ06800.1"/>
    </source>
</evidence>
<dbReference type="SUPFAM" id="SSF50978">
    <property type="entry name" value="WD40 repeat-like"/>
    <property type="match status" value="1"/>
</dbReference>
<gene>
    <name evidence="3" type="ORF">PAXINDRAFT_158620</name>
</gene>
<organism evidence="3 4">
    <name type="scientific">Paxillus involutus ATCC 200175</name>
    <dbReference type="NCBI Taxonomy" id="664439"/>
    <lineage>
        <taxon>Eukaryota</taxon>
        <taxon>Fungi</taxon>
        <taxon>Dikarya</taxon>
        <taxon>Basidiomycota</taxon>
        <taxon>Agaricomycotina</taxon>
        <taxon>Agaricomycetes</taxon>
        <taxon>Agaricomycetidae</taxon>
        <taxon>Boletales</taxon>
        <taxon>Paxilineae</taxon>
        <taxon>Paxillaceae</taxon>
        <taxon>Paxillus</taxon>
    </lineage>
</organism>
<evidence type="ECO:0000256" key="2">
    <source>
        <dbReference type="ARBA" id="ARBA00022737"/>
    </source>
</evidence>
<dbReference type="AlphaFoldDB" id="A0A0C9SVT0"/>
<dbReference type="InterPro" id="IPR001680">
    <property type="entry name" value="WD40_rpt"/>
</dbReference>
<keyword evidence="1" id="KW-0853">WD repeat</keyword>
<dbReference type="HOGENOM" id="CLU_042559_1_0_1"/>
<dbReference type="InterPro" id="IPR015943">
    <property type="entry name" value="WD40/YVTN_repeat-like_dom_sf"/>
</dbReference>
<dbReference type="GO" id="GO:1990234">
    <property type="term" value="C:transferase complex"/>
    <property type="evidence" value="ECO:0007669"/>
    <property type="project" value="UniProtKB-ARBA"/>
</dbReference>
<name>A0A0C9SVT0_PAXIN</name>
<protein>
    <submittedName>
        <fullName evidence="3">Uncharacterized protein</fullName>
    </submittedName>
</protein>
<accession>A0A0C9SVT0</accession>
<proteinExistence type="predicted"/>
<keyword evidence="2" id="KW-0677">Repeat</keyword>
<dbReference type="OrthoDB" id="2654453at2759"/>
<dbReference type="EMBL" id="KN820152">
    <property type="protein sequence ID" value="KIJ06800.1"/>
    <property type="molecule type" value="Genomic_DNA"/>
</dbReference>
<reference evidence="3 4" key="1">
    <citation type="submission" date="2014-06" db="EMBL/GenBank/DDBJ databases">
        <authorList>
            <consortium name="DOE Joint Genome Institute"/>
            <person name="Kuo A."/>
            <person name="Kohler A."/>
            <person name="Nagy L.G."/>
            <person name="Floudas D."/>
            <person name="Copeland A."/>
            <person name="Barry K.W."/>
            <person name="Cichocki N."/>
            <person name="Veneault-Fourrey C."/>
            <person name="LaButti K."/>
            <person name="Lindquist E.A."/>
            <person name="Lipzen A."/>
            <person name="Lundell T."/>
            <person name="Morin E."/>
            <person name="Murat C."/>
            <person name="Sun H."/>
            <person name="Tunlid A."/>
            <person name="Henrissat B."/>
            <person name="Grigoriev I.V."/>
            <person name="Hibbett D.S."/>
            <person name="Martin F."/>
            <person name="Nordberg H.P."/>
            <person name="Cantor M.N."/>
            <person name="Hua S.X."/>
        </authorList>
    </citation>
    <scope>NUCLEOTIDE SEQUENCE [LARGE SCALE GENOMIC DNA]</scope>
    <source>
        <strain evidence="3 4">ATCC 200175</strain>
    </source>
</reference>
<keyword evidence="4" id="KW-1185">Reference proteome</keyword>
<dbReference type="PANTHER" id="PTHR22847">
    <property type="entry name" value="WD40 REPEAT PROTEIN"/>
    <property type="match status" value="1"/>
</dbReference>
<dbReference type="InterPro" id="IPR036322">
    <property type="entry name" value="WD40_repeat_dom_sf"/>
</dbReference>
<evidence type="ECO:0000313" key="4">
    <source>
        <dbReference type="Proteomes" id="UP000053647"/>
    </source>
</evidence>
<dbReference type="SMART" id="SM00320">
    <property type="entry name" value="WD40"/>
    <property type="match status" value="3"/>
</dbReference>
<dbReference type="Proteomes" id="UP000053647">
    <property type="component" value="Unassembled WGS sequence"/>
</dbReference>